<comment type="caution">
    <text evidence="1">The sequence shown here is derived from an EMBL/GenBank/DDBJ whole genome shotgun (WGS) entry which is preliminary data.</text>
</comment>
<accession>A0A5J4VQ93</accession>
<evidence type="ECO:0000313" key="2">
    <source>
        <dbReference type="Proteomes" id="UP000324800"/>
    </source>
</evidence>
<organism evidence="1 2">
    <name type="scientific">Streblomastix strix</name>
    <dbReference type="NCBI Taxonomy" id="222440"/>
    <lineage>
        <taxon>Eukaryota</taxon>
        <taxon>Metamonada</taxon>
        <taxon>Preaxostyla</taxon>
        <taxon>Oxymonadida</taxon>
        <taxon>Streblomastigidae</taxon>
        <taxon>Streblomastix</taxon>
    </lineage>
</organism>
<dbReference type="InterPro" id="IPR012337">
    <property type="entry name" value="RNaseH-like_sf"/>
</dbReference>
<protein>
    <submittedName>
        <fullName evidence="1">Uncharacterized protein</fullName>
    </submittedName>
</protein>
<dbReference type="EMBL" id="SNRW01005551">
    <property type="protein sequence ID" value="KAA6384838.1"/>
    <property type="molecule type" value="Genomic_DNA"/>
</dbReference>
<proteinExistence type="predicted"/>
<dbReference type="AlphaFoldDB" id="A0A5J4VQ93"/>
<gene>
    <name evidence="1" type="ORF">EZS28_019637</name>
</gene>
<dbReference type="SUPFAM" id="SSF53098">
    <property type="entry name" value="Ribonuclease H-like"/>
    <property type="match status" value="1"/>
</dbReference>
<evidence type="ECO:0000313" key="1">
    <source>
        <dbReference type="EMBL" id="KAA6384838.1"/>
    </source>
</evidence>
<reference evidence="1 2" key="1">
    <citation type="submission" date="2019-03" db="EMBL/GenBank/DDBJ databases">
        <title>Single cell metagenomics reveals metabolic interactions within the superorganism composed of flagellate Streblomastix strix and complex community of Bacteroidetes bacteria on its surface.</title>
        <authorList>
            <person name="Treitli S.C."/>
            <person name="Kolisko M."/>
            <person name="Husnik F."/>
            <person name="Keeling P."/>
            <person name="Hampl V."/>
        </authorList>
    </citation>
    <scope>NUCLEOTIDE SEQUENCE [LARGE SCALE GENOMIC DNA]</scope>
    <source>
        <strain evidence="1">ST1C</strain>
    </source>
</reference>
<dbReference type="Proteomes" id="UP000324800">
    <property type="component" value="Unassembled WGS sequence"/>
</dbReference>
<name>A0A5J4VQ93_9EUKA</name>
<sequence length="615" mass="72145">MEQFIATVSEARQGFARERTIGKKEENGQLSELHYNNVIQSLSDIEEFVDKVYEEQHHKAFKIQFNFGVIYEEFKSDQNDQVFVDYGYILPRDTRIQEHAPKVIQFEEDIIEYQQYIKSGIINMQNCTLDSTRQRYKAIYSMLIKTYNLQPQIVGASMKELIDFHCNGRKNVIYKNTGNNNNCYMEAVAKALHPDSKEKRYYPDEIIRISKQLLVQVLELPFDSKSRKMTDLLKTFEGLDITKYANIVSQKLKIKQDIYYYDNEHKNYYRGLQVMYQCEDQNEVIKTIDILVVESEWEGNKISHAFAISNKQALTGLKFCPRCNSKAFDPKDKNYSRDYEKHIIKCENNEGKIVKKVKLDYIQKPFVPHIMQNKTYQYLLANGRQHEFKTTQYFITYDLETVPKIVNKKFGKSSYQMYELYPLSVASTIRNKQGIKKIFFSQQDGDDFIVQWLNQLFKEAEQVNADNQYITEACTIDETIPYSMEVPIVGFNSSRFDISLIIQQMQCKDWTISNYIGSPSQAKQVIVHHKKLNLKVKFVDMLTYLQPMELKQAAKDFGDGYDDKKGLFPYEAFNTDNVNEVLSKSEPFSMEDFNSSLKKTKISQKDYQIFLEDAK</sequence>